<dbReference type="RefSeq" id="WP_094235284.1">
    <property type="nucleotide sequence ID" value="NZ_CP022657.1"/>
</dbReference>
<reference evidence="5 6" key="1">
    <citation type="journal article" date="2015" name="Int. J. Syst. Evol. Microbiol.">
        <title>Tumebacillus algifaecis sp. nov., isolated from decomposing algal scum.</title>
        <authorList>
            <person name="Wu Y.F."/>
            <person name="Zhang B."/>
            <person name="Xing P."/>
            <person name="Wu Q.L."/>
            <person name="Liu S.J."/>
        </authorList>
    </citation>
    <scope>NUCLEOTIDE SEQUENCE [LARGE SCALE GENOMIC DNA]</scope>
    <source>
        <strain evidence="5 6">THMBR28</strain>
    </source>
</reference>
<dbReference type="Pfam" id="PF04183">
    <property type="entry name" value="IucA_IucC"/>
    <property type="match status" value="1"/>
</dbReference>
<feature type="domain" description="Aerobactin siderophore biosynthesis IucA/IucC-like C-terminal" evidence="4">
    <location>
        <begin position="426"/>
        <end position="599"/>
    </location>
</feature>
<dbReference type="PANTHER" id="PTHR34384:SF6">
    <property type="entry name" value="STAPHYLOFERRIN B SYNTHASE"/>
    <property type="match status" value="1"/>
</dbReference>
<dbReference type="AlphaFoldDB" id="A0A223CXT6"/>
<dbReference type="PANTHER" id="PTHR34384">
    <property type="entry name" value="L-2,3-DIAMINOPROPANOATE--CITRATE LIGASE"/>
    <property type="match status" value="1"/>
</dbReference>
<dbReference type="OrthoDB" id="2989563at2"/>
<evidence type="ECO:0000259" key="4">
    <source>
        <dbReference type="Pfam" id="PF06276"/>
    </source>
</evidence>
<dbReference type="EMBL" id="CP022657">
    <property type="protein sequence ID" value="ASS74025.1"/>
    <property type="molecule type" value="Genomic_DNA"/>
</dbReference>
<keyword evidence="6" id="KW-1185">Reference proteome</keyword>
<organism evidence="5 6">
    <name type="scientific">Tumebacillus algifaecis</name>
    <dbReference type="NCBI Taxonomy" id="1214604"/>
    <lineage>
        <taxon>Bacteria</taxon>
        <taxon>Bacillati</taxon>
        <taxon>Bacillota</taxon>
        <taxon>Bacilli</taxon>
        <taxon>Bacillales</taxon>
        <taxon>Alicyclobacillaceae</taxon>
        <taxon>Tumebacillus</taxon>
    </lineage>
</organism>
<proteinExistence type="inferred from homology"/>
<dbReference type="GO" id="GO:0019290">
    <property type="term" value="P:siderophore biosynthetic process"/>
    <property type="evidence" value="ECO:0007669"/>
    <property type="project" value="InterPro"/>
</dbReference>
<name>A0A223CXT6_9BACL</name>
<evidence type="ECO:0000313" key="5">
    <source>
        <dbReference type="EMBL" id="ASS74025.1"/>
    </source>
</evidence>
<sequence length="618" mass="70583">MTVQINQVDSDHADNPVAALQSVQYVEVRRRIFRQLLESLIYEGVLPAEETEVGGEPGFAIEGRTEGGEVVTYLARGKRKLTFDRIRLSRQYPILRQVGNALSEAESLAQFLLEVRTTLGGDQQMLTHFINELEQTHAKDTLAQFYRHQKGISLRDCGYDEMEGNVMDGHPYHPSYKSRIGFDFADNYQYGPEFTPDLYPIWVAAHKSATRFSISKELHYPAFLEAELGSETWQGFTEQVRAAGQSVDDYYFLPVHPWQWQKQVVTAWIDDLRAKRLIVLGPAKDAYRPQQSIRTLANHSAPHRSYIKLSMSLINTSTTRVLAPHTVQNAALVSDWLKRLALDDAFLRDELRTIMLGEVMGISYDPPVKSDLLHAKTYGILGCIWRESLHRHLLPGEAAIPFNALTALDLDGRPLIEPWVKQYGAEAWLRQLFTISVLPLAHFLYAHGIALETHAQNAILVHEQGLPSRLALKDFHDGIRFSKALLGKPNELPALHRTPEAHTRINVNSFIETEDLGQVRDFMHDAFFFINIGELALVIDEFYGVEETDFWRLVREVLEGYQQRFPELKERFALFDLFTPMIEVEQLTKRRFYPDTELRMHKVPNPLAVPANVGQGVK</sequence>
<dbReference type="Proteomes" id="UP000214688">
    <property type="component" value="Chromosome"/>
</dbReference>
<dbReference type="Pfam" id="PF06276">
    <property type="entry name" value="FhuF"/>
    <property type="match status" value="1"/>
</dbReference>
<dbReference type="InterPro" id="IPR037455">
    <property type="entry name" value="LucA/IucC-like"/>
</dbReference>
<protein>
    <submittedName>
        <fullName evidence="5">Siderophore biosynthesis protein</fullName>
    </submittedName>
</protein>
<evidence type="ECO:0000313" key="6">
    <source>
        <dbReference type="Proteomes" id="UP000214688"/>
    </source>
</evidence>
<dbReference type="InterPro" id="IPR007310">
    <property type="entry name" value="Aerobactin_biosyn_IucA/IucC_N"/>
</dbReference>
<dbReference type="InterPro" id="IPR022770">
    <property type="entry name" value="IucA/IucC-like_C"/>
</dbReference>
<dbReference type="GO" id="GO:0016881">
    <property type="term" value="F:acid-amino acid ligase activity"/>
    <property type="evidence" value="ECO:0007669"/>
    <property type="project" value="UniProtKB-ARBA"/>
</dbReference>
<evidence type="ECO:0000259" key="3">
    <source>
        <dbReference type="Pfam" id="PF04183"/>
    </source>
</evidence>
<feature type="domain" description="Aerobactin siderophore biosynthesis IucA/IucC N-terminal" evidence="3">
    <location>
        <begin position="159"/>
        <end position="407"/>
    </location>
</feature>
<dbReference type="Gene3D" id="3.30.310.280">
    <property type="match status" value="1"/>
</dbReference>
<dbReference type="Gene3D" id="6.10.250.3370">
    <property type="match status" value="1"/>
</dbReference>
<evidence type="ECO:0000256" key="1">
    <source>
        <dbReference type="ARBA" id="ARBA00004924"/>
    </source>
</evidence>
<gene>
    <name evidence="5" type="ORF">CIG75_02865</name>
</gene>
<evidence type="ECO:0000256" key="2">
    <source>
        <dbReference type="ARBA" id="ARBA00007832"/>
    </source>
</evidence>
<accession>A0A223CXT6</accession>
<dbReference type="Gene3D" id="1.10.510.40">
    <property type="match status" value="1"/>
</dbReference>
<comment type="similarity">
    <text evidence="2">Belongs to the IucA/IucC family.</text>
</comment>
<comment type="pathway">
    <text evidence="1">Siderophore biosynthesis.</text>
</comment>
<dbReference type="KEGG" id="tab:CIG75_02865"/>